<accession>A0A7X6I525</accession>
<feature type="compositionally biased region" description="Basic and acidic residues" evidence="1">
    <location>
        <begin position="40"/>
        <end position="52"/>
    </location>
</feature>
<evidence type="ECO:0000313" key="2">
    <source>
        <dbReference type="EMBL" id="NKE64916.1"/>
    </source>
</evidence>
<feature type="compositionally biased region" description="Low complexity" evidence="1">
    <location>
        <begin position="1"/>
        <end position="16"/>
    </location>
</feature>
<protein>
    <submittedName>
        <fullName evidence="2">Uncharacterized protein</fullName>
    </submittedName>
</protein>
<gene>
    <name evidence="2" type="ORF">RAMLITH_03710</name>
</gene>
<reference evidence="2 3" key="1">
    <citation type="journal article" date="2020" name="Nature">
        <title>Bacterial chemolithoautotrophy via manganese oxidation.</title>
        <authorList>
            <person name="Yu H."/>
            <person name="Leadbetter J.R."/>
        </authorList>
    </citation>
    <scope>NUCLEOTIDE SEQUENCE [LARGE SCALE GENOMIC DNA]</scope>
    <source>
        <strain evidence="2 3">RBP-1</strain>
    </source>
</reference>
<sequence length="117" mass="12184">MPAAKKPAPATSPRTAPVRRGRAPKTAAAPVMPVRPPEPAGDKPRKAKVMRDSFRIPASEYAVLQALKERAAQAGRPARKSEVLRAGVKALAAMGDSAFVTALAAIPAARAARAAKR</sequence>
<feature type="region of interest" description="Disordered" evidence="1">
    <location>
        <begin position="1"/>
        <end position="52"/>
    </location>
</feature>
<name>A0A7X6I525_9BURK</name>
<evidence type="ECO:0000256" key="1">
    <source>
        <dbReference type="SAM" id="MobiDB-lite"/>
    </source>
</evidence>
<dbReference type="EMBL" id="VTOX01000001">
    <property type="protein sequence ID" value="NKE64916.1"/>
    <property type="molecule type" value="Genomic_DNA"/>
</dbReference>
<evidence type="ECO:0000313" key="3">
    <source>
        <dbReference type="Proteomes" id="UP000521868"/>
    </source>
</evidence>
<dbReference type="RefSeq" id="WP_168105962.1">
    <property type="nucleotide sequence ID" value="NZ_VTOX01000001.1"/>
</dbReference>
<proteinExistence type="predicted"/>
<dbReference type="Proteomes" id="UP000521868">
    <property type="component" value="Unassembled WGS sequence"/>
</dbReference>
<dbReference type="AlphaFoldDB" id="A0A7X6I525"/>
<keyword evidence="3" id="KW-1185">Reference proteome</keyword>
<comment type="caution">
    <text evidence="2">The sequence shown here is derived from an EMBL/GenBank/DDBJ whole genome shotgun (WGS) entry which is preliminary data.</text>
</comment>
<organism evidence="2 3">
    <name type="scientific">Ramlibacter lithotrophicus</name>
    <dbReference type="NCBI Taxonomy" id="2606681"/>
    <lineage>
        <taxon>Bacteria</taxon>
        <taxon>Pseudomonadati</taxon>
        <taxon>Pseudomonadota</taxon>
        <taxon>Betaproteobacteria</taxon>
        <taxon>Burkholderiales</taxon>
        <taxon>Comamonadaceae</taxon>
        <taxon>Ramlibacter</taxon>
    </lineage>
</organism>